<dbReference type="Proteomes" id="UP000516421">
    <property type="component" value="Chromosome"/>
</dbReference>
<dbReference type="InterPro" id="IPR010619">
    <property type="entry name" value="ThrE-like_N"/>
</dbReference>
<keyword evidence="2" id="KW-1003">Cell membrane</keyword>
<accession>A0A7H2BHI0</accession>
<dbReference type="Pfam" id="PF12821">
    <property type="entry name" value="ThrE_2"/>
    <property type="match status" value="1"/>
</dbReference>
<evidence type="ECO:0000256" key="2">
    <source>
        <dbReference type="ARBA" id="ARBA00022475"/>
    </source>
</evidence>
<evidence type="ECO:0000259" key="9">
    <source>
        <dbReference type="Pfam" id="PF12821"/>
    </source>
</evidence>
<dbReference type="InterPro" id="IPR050539">
    <property type="entry name" value="ThrE_Dicarb/AminoAcid_Exp"/>
</dbReference>
<dbReference type="GO" id="GO:0005886">
    <property type="term" value="C:plasma membrane"/>
    <property type="evidence" value="ECO:0007669"/>
    <property type="project" value="UniProtKB-SubCell"/>
</dbReference>
<evidence type="ECO:0000256" key="1">
    <source>
        <dbReference type="ARBA" id="ARBA00004651"/>
    </source>
</evidence>
<feature type="transmembrane region" description="Helical" evidence="7">
    <location>
        <begin position="193"/>
        <end position="212"/>
    </location>
</feature>
<reference evidence="10 11" key="1">
    <citation type="submission" date="2020-09" db="EMBL/GenBank/DDBJ databases">
        <title>Investigation of environmental microbe.</title>
        <authorList>
            <person name="Ou Y."/>
            <person name="Kang Q."/>
        </authorList>
    </citation>
    <scope>NUCLEOTIDE SEQUENCE [LARGE SCALE GENOMIC DNA]</scope>
    <source>
        <strain evidence="10 11">KJZ-9</strain>
    </source>
</reference>
<evidence type="ECO:0000259" key="8">
    <source>
        <dbReference type="Pfam" id="PF06738"/>
    </source>
</evidence>
<protein>
    <submittedName>
        <fullName evidence="10">Threonine/serine exporter family protein</fullName>
    </submittedName>
</protein>
<dbReference type="AlphaFoldDB" id="A0A7H2BHI0"/>
<feature type="transmembrane region" description="Helical" evidence="7">
    <location>
        <begin position="167"/>
        <end position="187"/>
    </location>
</feature>
<keyword evidence="5 7" id="KW-0472">Membrane</keyword>
<gene>
    <name evidence="10" type="ORF">IDM48_06775</name>
</gene>
<evidence type="ECO:0000256" key="5">
    <source>
        <dbReference type="ARBA" id="ARBA00023136"/>
    </source>
</evidence>
<comment type="similarity">
    <text evidence="6">Belongs to the ThrE exporter (TC 2.A.79) family.</text>
</comment>
<feature type="transmembrane region" description="Helical" evidence="7">
    <location>
        <begin position="118"/>
        <end position="136"/>
    </location>
</feature>
<feature type="transmembrane region" description="Helical" evidence="7">
    <location>
        <begin position="352"/>
        <end position="374"/>
    </location>
</feature>
<dbReference type="GO" id="GO:0022857">
    <property type="term" value="F:transmembrane transporter activity"/>
    <property type="evidence" value="ECO:0007669"/>
    <property type="project" value="InterPro"/>
</dbReference>
<dbReference type="KEGG" id="rama:IDM48_06775"/>
<keyword evidence="3 7" id="KW-0812">Transmembrane</keyword>
<name>A0A7H2BHI0_9MICC</name>
<feature type="transmembrane region" description="Helical" evidence="7">
    <location>
        <begin position="320"/>
        <end position="340"/>
    </location>
</feature>
<evidence type="ECO:0000256" key="3">
    <source>
        <dbReference type="ARBA" id="ARBA00022692"/>
    </source>
</evidence>
<feature type="transmembrane region" description="Helical" evidence="7">
    <location>
        <begin position="272"/>
        <end position="290"/>
    </location>
</feature>
<evidence type="ECO:0000256" key="6">
    <source>
        <dbReference type="ARBA" id="ARBA00034125"/>
    </source>
</evidence>
<keyword evidence="4 7" id="KW-1133">Transmembrane helix</keyword>
<dbReference type="GO" id="GO:0015744">
    <property type="term" value="P:succinate transport"/>
    <property type="evidence" value="ECO:0007669"/>
    <property type="project" value="TreeGrafter"/>
</dbReference>
<dbReference type="Pfam" id="PF06738">
    <property type="entry name" value="ThrE"/>
    <property type="match status" value="1"/>
</dbReference>
<feature type="transmembrane region" description="Helical" evidence="7">
    <location>
        <begin position="297"/>
        <end position="314"/>
    </location>
</feature>
<evidence type="ECO:0000256" key="4">
    <source>
        <dbReference type="ARBA" id="ARBA00022989"/>
    </source>
</evidence>
<keyword evidence="11" id="KW-1185">Reference proteome</keyword>
<feature type="transmembrane region" description="Helical" evidence="7">
    <location>
        <begin position="386"/>
        <end position="404"/>
    </location>
</feature>
<sequence>MTTQHRIYDFMILVGDSLIRSGASSASTTRTLLAIAQAEGKQNVTVSVTLGQLSVSDTDGIDGIPYTDMHEIAPGVLNIGWRSTTEEIVADYLLKRLTLEEAHQELERRIDRQSEPSNLAVTLGFGILGGGFSLLLNAQTLTMVGAAITALFVSISFNTLDRSRVPGIFRYALAGFIAVFIATIYCLITSADSVAVCIVSALAGQLAGIAVYGATQDAMMGWYLSATGRMVEATMSTAGLVSGVAVCMGLMNHFLNEDFTYLQPLSSETTPLLKQMVGAALVTAGFSLASGGRNLRLLILGGLGLGATLLHFVIGNVLPFSPFTATTVASICVGAVGVLISKQIHLTSNAIMMLALLPLIPGMMLYQGMLGSLYNEPDSFSILKEALVLFYCLSVGGTTGQMIVSESMWAIRKRQFTHRYPGKVFNKIMVEERNAQDVILPVFSRPFSRSIHK</sequence>
<dbReference type="InterPro" id="IPR024528">
    <property type="entry name" value="ThrE_2"/>
</dbReference>
<dbReference type="PANTHER" id="PTHR34390:SF2">
    <property type="entry name" value="SUCCINATE TRANSPORTER SUBUNIT YJJP-RELATED"/>
    <property type="match status" value="1"/>
</dbReference>
<feature type="domain" description="Threonine/Serine exporter ThrE" evidence="9">
    <location>
        <begin position="275"/>
        <end position="379"/>
    </location>
</feature>
<evidence type="ECO:0000256" key="7">
    <source>
        <dbReference type="SAM" id="Phobius"/>
    </source>
</evidence>
<organism evidence="10 11">
    <name type="scientific">Rothia amarae</name>
    <dbReference type="NCBI Taxonomy" id="169480"/>
    <lineage>
        <taxon>Bacteria</taxon>
        <taxon>Bacillati</taxon>
        <taxon>Actinomycetota</taxon>
        <taxon>Actinomycetes</taxon>
        <taxon>Micrococcales</taxon>
        <taxon>Micrococcaceae</taxon>
        <taxon>Rothia</taxon>
    </lineage>
</organism>
<dbReference type="RefSeq" id="WP_190616633.1">
    <property type="nucleotide sequence ID" value="NZ_CP061538.1"/>
</dbReference>
<evidence type="ECO:0000313" key="10">
    <source>
        <dbReference type="EMBL" id="QNV39126.1"/>
    </source>
</evidence>
<proteinExistence type="inferred from homology"/>
<dbReference type="EMBL" id="CP061538">
    <property type="protein sequence ID" value="QNV39126.1"/>
    <property type="molecule type" value="Genomic_DNA"/>
</dbReference>
<comment type="subcellular location">
    <subcellularLocation>
        <location evidence="1">Cell membrane</location>
        <topology evidence="1">Multi-pass membrane protein</topology>
    </subcellularLocation>
</comment>
<feature type="domain" description="Threonine/serine exporter-like N-terminal" evidence="8">
    <location>
        <begin position="9"/>
        <end position="250"/>
    </location>
</feature>
<feature type="transmembrane region" description="Helical" evidence="7">
    <location>
        <begin position="233"/>
        <end position="252"/>
    </location>
</feature>
<feature type="transmembrane region" description="Helical" evidence="7">
    <location>
        <begin position="142"/>
        <end position="160"/>
    </location>
</feature>
<dbReference type="PANTHER" id="PTHR34390">
    <property type="entry name" value="UPF0442 PROTEIN YJJB-RELATED"/>
    <property type="match status" value="1"/>
</dbReference>
<evidence type="ECO:0000313" key="11">
    <source>
        <dbReference type="Proteomes" id="UP000516421"/>
    </source>
</evidence>